<dbReference type="Proteomes" id="UP000799764">
    <property type="component" value="Unassembled WGS sequence"/>
</dbReference>
<dbReference type="Gene3D" id="2.60.120.330">
    <property type="entry name" value="B-lactam Antibiotic, Isopenicillin N Synthase, Chain"/>
    <property type="match status" value="1"/>
</dbReference>
<protein>
    <submittedName>
        <fullName evidence="1">Uncharacterized protein</fullName>
    </submittedName>
</protein>
<evidence type="ECO:0000313" key="2">
    <source>
        <dbReference type="Proteomes" id="UP000799764"/>
    </source>
</evidence>
<comment type="caution">
    <text evidence="1">The sequence shown here is derived from an EMBL/GenBank/DDBJ whole genome shotgun (WGS) entry which is preliminary data.</text>
</comment>
<dbReference type="InterPro" id="IPR027443">
    <property type="entry name" value="IPNS-like_sf"/>
</dbReference>
<dbReference type="AlphaFoldDB" id="A0A9P4P8Z8"/>
<keyword evidence="2" id="KW-1185">Reference proteome</keyword>
<organism evidence="1 2">
    <name type="scientific">Karstenula rhodostoma CBS 690.94</name>
    <dbReference type="NCBI Taxonomy" id="1392251"/>
    <lineage>
        <taxon>Eukaryota</taxon>
        <taxon>Fungi</taxon>
        <taxon>Dikarya</taxon>
        <taxon>Ascomycota</taxon>
        <taxon>Pezizomycotina</taxon>
        <taxon>Dothideomycetes</taxon>
        <taxon>Pleosporomycetidae</taxon>
        <taxon>Pleosporales</taxon>
        <taxon>Massarineae</taxon>
        <taxon>Didymosphaeriaceae</taxon>
        <taxon>Karstenula</taxon>
    </lineage>
</organism>
<accession>A0A9P4P8Z8</accession>
<reference evidence="1" key="1">
    <citation type="journal article" date="2020" name="Stud. Mycol.">
        <title>101 Dothideomycetes genomes: a test case for predicting lifestyles and emergence of pathogens.</title>
        <authorList>
            <person name="Haridas S."/>
            <person name="Albert R."/>
            <person name="Binder M."/>
            <person name="Bloem J."/>
            <person name="Labutti K."/>
            <person name="Salamov A."/>
            <person name="Andreopoulos B."/>
            <person name="Baker S."/>
            <person name="Barry K."/>
            <person name="Bills G."/>
            <person name="Bluhm B."/>
            <person name="Cannon C."/>
            <person name="Castanera R."/>
            <person name="Culley D."/>
            <person name="Daum C."/>
            <person name="Ezra D."/>
            <person name="Gonzalez J."/>
            <person name="Henrissat B."/>
            <person name="Kuo A."/>
            <person name="Liang C."/>
            <person name="Lipzen A."/>
            <person name="Lutzoni F."/>
            <person name="Magnuson J."/>
            <person name="Mondo S."/>
            <person name="Nolan M."/>
            <person name="Ohm R."/>
            <person name="Pangilinan J."/>
            <person name="Park H.-J."/>
            <person name="Ramirez L."/>
            <person name="Alfaro M."/>
            <person name="Sun H."/>
            <person name="Tritt A."/>
            <person name="Yoshinaga Y."/>
            <person name="Zwiers L.-H."/>
            <person name="Turgeon B."/>
            <person name="Goodwin S."/>
            <person name="Spatafora J."/>
            <person name="Crous P."/>
            <person name="Grigoriev I."/>
        </authorList>
    </citation>
    <scope>NUCLEOTIDE SEQUENCE</scope>
    <source>
        <strain evidence="1">CBS 690.94</strain>
    </source>
</reference>
<dbReference type="EMBL" id="MU001511">
    <property type="protein sequence ID" value="KAF2438903.1"/>
    <property type="molecule type" value="Genomic_DNA"/>
</dbReference>
<dbReference type="OrthoDB" id="288590at2759"/>
<name>A0A9P4P8Z8_9PLEO</name>
<gene>
    <name evidence="1" type="ORF">P171DRAFT_371033</name>
</gene>
<proteinExistence type="predicted"/>
<evidence type="ECO:0000313" key="1">
    <source>
        <dbReference type="EMBL" id="KAF2438903.1"/>
    </source>
</evidence>
<feature type="non-terminal residue" evidence="1">
    <location>
        <position position="1"/>
    </location>
</feature>
<sequence>PGYATVNLEDAMAIFTNRFLKSQIHRVMKAPGEERQHDRLSTIVAPCPGSNILMRAL</sequence>
<dbReference type="SUPFAM" id="SSF51197">
    <property type="entry name" value="Clavaminate synthase-like"/>
    <property type="match status" value="1"/>
</dbReference>